<evidence type="ECO:0000313" key="1">
    <source>
        <dbReference type="EMBL" id="QGR06447.1"/>
    </source>
</evidence>
<proteinExistence type="predicted"/>
<dbReference type="KEGG" id="ppho:CTZ24_08500"/>
<dbReference type="AlphaFoldDB" id="A0AAP9KP40"/>
<sequence length="94" mass="10818">MGNAPQINKFIVNTVTRLRTSMRLSVDANKDFASHRGRIMAMANNFAQYLLAFARNKYIEKTNTQENAAPLRGFLLLRFCRQRYIDGLCLISMD</sequence>
<evidence type="ECO:0000313" key="2">
    <source>
        <dbReference type="Proteomes" id="UP000424872"/>
    </source>
</evidence>
<organism evidence="1 2">
    <name type="scientific">Pantoea phytobeneficialis</name>
    <dbReference type="NCBI Taxonomy" id="2052056"/>
    <lineage>
        <taxon>Bacteria</taxon>
        <taxon>Pseudomonadati</taxon>
        <taxon>Pseudomonadota</taxon>
        <taxon>Gammaproteobacteria</taxon>
        <taxon>Enterobacterales</taxon>
        <taxon>Erwiniaceae</taxon>
        <taxon>Pantoea</taxon>
    </lineage>
</organism>
<name>A0AAP9KP40_9GAMM</name>
<accession>A0AAP9KP40</accession>
<dbReference type="Proteomes" id="UP000424872">
    <property type="component" value="Chromosome"/>
</dbReference>
<protein>
    <submittedName>
        <fullName evidence="1">Uncharacterized protein</fullName>
    </submittedName>
</protein>
<dbReference type="EMBL" id="CP024636">
    <property type="protein sequence ID" value="QGR06447.1"/>
    <property type="molecule type" value="Genomic_DNA"/>
</dbReference>
<gene>
    <name evidence="1" type="ORF">CTZ24_08500</name>
</gene>
<reference evidence="2" key="1">
    <citation type="submission" date="2017-11" db="EMBL/GenBank/DDBJ databases">
        <title>Genome sequence of Pantoea sp. MSR2.</title>
        <authorList>
            <person name="Nascimento F.X."/>
        </authorList>
    </citation>
    <scope>NUCLEOTIDE SEQUENCE [LARGE SCALE GENOMIC DNA]</scope>
    <source>
        <strain evidence="2">MSR2</strain>
    </source>
</reference>